<evidence type="ECO:0000256" key="2">
    <source>
        <dbReference type="ARBA" id="ARBA00004236"/>
    </source>
</evidence>
<dbReference type="PRINTS" id="PR00344">
    <property type="entry name" value="BCTRLSENSOR"/>
</dbReference>
<dbReference type="InterPro" id="IPR036097">
    <property type="entry name" value="HisK_dim/P_sf"/>
</dbReference>
<dbReference type="InterPro" id="IPR003661">
    <property type="entry name" value="HisK_dim/P_dom"/>
</dbReference>
<dbReference type="InterPro" id="IPR036890">
    <property type="entry name" value="HATPase_C_sf"/>
</dbReference>
<keyword evidence="9" id="KW-0902">Two-component regulatory system</keyword>
<proteinExistence type="predicted"/>
<dbReference type="Pfam" id="PF02518">
    <property type="entry name" value="HATPase_c"/>
    <property type="match status" value="1"/>
</dbReference>
<dbReference type="SMART" id="SM00387">
    <property type="entry name" value="HATPase_c"/>
    <property type="match status" value="1"/>
</dbReference>
<feature type="transmembrane region" description="Helical" evidence="11">
    <location>
        <begin position="17"/>
        <end position="43"/>
    </location>
</feature>
<dbReference type="InterPro" id="IPR003594">
    <property type="entry name" value="HATPase_dom"/>
</dbReference>
<keyword evidence="5" id="KW-0808">Transferase</keyword>
<dbReference type="Gene3D" id="3.30.565.10">
    <property type="entry name" value="Histidine kinase-like ATPase, C-terminal domain"/>
    <property type="match status" value="1"/>
</dbReference>
<dbReference type="CDD" id="cd00075">
    <property type="entry name" value="HATPase"/>
    <property type="match status" value="1"/>
</dbReference>
<evidence type="ECO:0000256" key="11">
    <source>
        <dbReference type="SAM" id="Phobius"/>
    </source>
</evidence>
<dbReference type="PANTHER" id="PTHR45436">
    <property type="entry name" value="SENSOR HISTIDINE KINASE YKOH"/>
    <property type="match status" value="1"/>
</dbReference>
<evidence type="ECO:0000256" key="1">
    <source>
        <dbReference type="ARBA" id="ARBA00000085"/>
    </source>
</evidence>
<accession>A0ABW7Q5Q3</accession>
<dbReference type="SMART" id="SM00388">
    <property type="entry name" value="HisKA"/>
    <property type="match status" value="1"/>
</dbReference>
<keyword evidence="14" id="KW-1185">Reference proteome</keyword>
<dbReference type="InterPro" id="IPR050428">
    <property type="entry name" value="TCS_sensor_his_kinase"/>
</dbReference>
<keyword evidence="8 11" id="KW-1133">Transmembrane helix</keyword>
<dbReference type="InterPro" id="IPR004358">
    <property type="entry name" value="Sig_transdc_His_kin-like_C"/>
</dbReference>
<keyword evidence="7 13" id="KW-0418">Kinase</keyword>
<keyword evidence="4" id="KW-0597">Phosphoprotein</keyword>
<protein>
    <recommendedName>
        <fullName evidence="3">histidine kinase</fullName>
        <ecNumber evidence="3">2.7.13.3</ecNumber>
    </recommendedName>
</protein>
<comment type="catalytic activity">
    <reaction evidence="1">
        <text>ATP + protein L-histidine = ADP + protein N-phospho-L-histidine.</text>
        <dbReference type="EC" id="2.7.13.3"/>
    </reaction>
</comment>
<reference evidence="13 14" key="1">
    <citation type="submission" date="2024-09" db="EMBL/GenBank/DDBJ databases">
        <authorList>
            <person name="Pan X."/>
        </authorList>
    </citation>
    <scope>NUCLEOTIDE SEQUENCE [LARGE SCALE GENOMIC DNA]</scope>
    <source>
        <strain evidence="13 14">B2969</strain>
    </source>
</reference>
<sequence>MSASTDRVRVQRSALRVGILVAAGSAVVIAAGVGVLVLVLLVAGRPEGGRENEPGEAVGDHIVVDVDRVLPVVLLLGVIGVVLLGLIAWLAARWAVLPLAEALRLQRSFVADASHELRTPLTALTSRIQILQRRHAAGRPLDPTIEALRTDARVLDEVLTDMLLGAEGADSGDAHADIEGCLTSALATLEPLARDAGVTLVSDVESPMVARIPPVTLSRLCVALVDNAVQHSPSGSTVSVVAMRAGRMVEIRVTDAGGGVDPADRDRIFERFARAGESGRRRGFGLGLALVRETAVRYGGSARLESTSAVGSTFVLVLPPG</sequence>
<feature type="domain" description="Histidine kinase" evidence="12">
    <location>
        <begin position="112"/>
        <end position="321"/>
    </location>
</feature>
<keyword evidence="6 11" id="KW-0812">Transmembrane</keyword>
<organism evidence="13 14">
    <name type="scientific">Microbacterium alkaliflavum</name>
    <dbReference type="NCBI Taxonomy" id="3248839"/>
    <lineage>
        <taxon>Bacteria</taxon>
        <taxon>Bacillati</taxon>
        <taxon>Actinomycetota</taxon>
        <taxon>Actinomycetes</taxon>
        <taxon>Micrococcales</taxon>
        <taxon>Microbacteriaceae</taxon>
        <taxon>Microbacterium</taxon>
    </lineage>
</organism>
<evidence type="ECO:0000256" key="4">
    <source>
        <dbReference type="ARBA" id="ARBA00022553"/>
    </source>
</evidence>
<evidence type="ECO:0000256" key="9">
    <source>
        <dbReference type="ARBA" id="ARBA00023012"/>
    </source>
</evidence>
<evidence type="ECO:0000256" key="7">
    <source>
        <dbReference type="ARBA" id="ARBA00022777"/>
    </source>
</evidence>
<dbReference type="InterPro" id="IPR005467">
    <property type="entry name" value="His_kinase_dom"/>
</dbReference>
<dbReference type="GO" id="GO:0016301">
    <property type="term" value="F:kinase activity"/>
    <property type="evidence" value="ECO:0007669"/>
    <property type="project" value="UniProtKB-KW"/>
</dbReference>
<keyword evidence="10 11" id="KW-0472">Membrane</keyword>
<comment type="caution">
    <text evidence="13">The sequence shown here is derived from an EMBL/GenBank/DDBJ whole genome shotgun (WGS) entry which is preliminary data.</text>
</comment>
<evidence type="ECO:0000259" key="12">
    <source>
        <dbReference type="PROSITE" id="PS50109"/>
    </source>
</evidence>
<evidence type="ECO:0000256" key="6">
    <source>
        <dbReference type="ARBA" id="ARBA00022692"/>
    </source>
</evidence>
<evidence type="ECO:0000256" key="3">
    <source>
        <dbReference type="ARBA" id="ARBA00012438"/>
    </source>
</evidence>
<dbReference type="Pfam" id="PF00512">
    <property type="entry name" value="HisKA"/>
    <property type="match status" value="1"/>
</dbReference>
<dbReference type="PROSITE" id="PS50109">
    <property type="entry name" value="HIS_KIN"/>
    <property type="match status" value="1"/>
</dbReference>
<dbReference type="Gene3D" id="1.10.287.130">
    <property type="match status" value="1"/>
</dbReference>
<dbReference type="RefSeq" id="WP_396640122.1">
    <property type="nucleotide sequence ID" value="NZ_JBIQWL010000002.1"/>
</dbReference>
<dbReference type="Proteomes" id="UP001610861">
    <property type="component" value="Unassembled WGS sequence"/>
</dbReference>
<evidence type="ECO:0000256" key="5">
    <source>
        <dbReference type="ARBA" id="ARBA00022679"/>
    </source>
</evidence>
<dbReference type="CDD" id="cd00082">
    <property type="entry name" value="HisKA"/>
    <property type="match status" value="1"/>
</dbReference>
<dbReference type="SUPFAM" id="SSF47384">
    <property type="entry name" value="Homodimeric domain of signal transducing histidine kinase"/>
    <property type="match status" value="1"/>
</dbReference>
<name>A0ABW7Q5Q3_9MICO</name>
<gene>
    <name evidence="13" type="ORF">ACH3VR_07480</name>
</gene>
<dbReference type="EC" id="2.7.13.3" evidence="3"/>
<evidence type="ECO:0000313" key="14">
    <source>
        <dbReference type="Proteomes" id="UP001610861"/>
    </source>
</evidence>
<evidence type="ECO:0000313" key="13">
    <source>
        <dbReference type="EMBL" id="MFH8250189.1"/>
    </source>
</evidence>
<evidence type="ECO:0000256" key="10">
    <source>
        <dbReference type="ARBA" id="ARBA00023136"/>
    </source>
</evidence>
<feature type="transmembrane region" description="Helical" evidence="11">
    <location>
        <begin position="72"/>
        <end position="96"/>
    </location>
</feature>
<dbReference type="PANTHER" id="PTHR45436:SF5">
    <property type="entry name" value="SENSOR HISTIDINE KINASE TRCS"/>
    <property type="match status" value="1"/>
</dbReference>
<dbReference type="SUPFAM" id="SSF55874">
    <property type="entry name" value="ATPase domain of HSP90 chaperone/DNA topoisomerase II/histidine kinase"/>
    <property type="match status" value="1"/>
</dbReference>
<evidence type="ECO:0000256" key="8">
    <source>
        <dbReference type="ARBA" id="ARBA00022989"/>
    </source>
</evidence>
<dbReference type="EMBL" id="JBIQWL010000002">
    <property type="protein sequence ID" value="MFH8250189.1"/>
    <property type="molecule type" value="Genomic_DNA"/>
</dbReference>
<comment type="subcellular location">
    <subcellularLocation>
        <location evidence="2">Cell membrane</location>
    </subcellularLocation>
</comment>